<keyword evidence="4" id="KW-0732">Signal</keyword>
<dbReference type="Pfam" id="PF00450">
    <property type="entry name" value="Peptidase_S10"/>
    <property type="match status" value="1"/>
</dbReference>
<dbReference type="STRING" id="745531.A0A0C3NZ96"/>
<dbReference type="PRINTS" id="PR00724">
    <property type="entry name" value="CRBOXYPTASEC"/>
</dbReference>
<dbReference type="SUPFAM" id="SSF53474">
    <property type="entry name" value="alpha/beta-Hydrolases"/>
    <property type="match status" value="1"/>
</dbReference>
<gene>
    <name evidence="7" type="ORF">PHLGIDRAFT_115123</name>
</gene>
<keyword evidence="5" id="KW-0378">Hydrolase</keyword>
<evidence type="ECO:0000256" key="1">
    <source>
        <dbReference type="ARBA" id="ARBA00009431"/>
    </source>
</evidence>
<evidence type="ECO:0000256" key="2">
    <source>
        <dbReference type="ARBA" id="ARBA00022645"/>
    </source>
</evidence>
<dbReference type="AlphaFoldDB" id="A0A0C3NZ96"/>
<evidence type="ECO:0000313" key="8">
    <source>
        <dbReference type="Proteomes" id="UP000053257"/>
    </source>
</evidence>
<evidence type="ECO:0000256" key="4">
    <source>
        <dbReference type="ARBA" id="ARBA00022729"/>
    </source>
</evidence>
<keyword evidence="8" id="KW-1185">Reference proteome</keyword>
<keyword evidence="6" id="KW-0325">Glycoprotein</keyword>
<dbReference type="EMBL" id="KN840451">
    <property type="protein sequence ID" value="KIP10769.1"/>
    <property type="molecule type" value="Genomic_DNA"/>
</dbReference>
<dbReference type="PANTHER" id="PTHR11802">
    <property type="entry name" value="SERINE PROTEASE FAMILY S10 SERINE CARBOXYPEPTIDASE"/>
    <property type="match status" value="1"/>
</dbReference>
<evidence type="ECO:0000256" key="5">
    <source>
        <dbReference type="ARBA" id="ARBA00022801"/>
    </source>
</evidence>
<keyword evidence="2" id="KW-0121">Carboxypeptidase</keyword>
<dbReference type="OrthoDB" id="443318at2759"/>
<proteinExistence type="inferred from homology"/>
<keyword evidence="3" id="KW-0645">Protease</keyword>
<evidence type="ECO:0000313" key="7">
    <source>
        <dbReference type="EMBL" id="KIP10769.1"/>
    </source>
</evidence>
<evidence type="ECO:0008006" key="9">
    <source>
        <dbReference type="Google" id="ProtNLM"/>
    </source>
</evidence>
<dbReference type="GO" id="GO:0004185">
    <property type="term" value="F:serine-type carboxypeptidase activity"/>
    <property type="evidence" value="ECO:0007669"/>
    <property type="project" value="InterPro"/>
</dbReference>
<dbReference type="Proteomes" id="UP000053257">
    <property type="component" value="Unassembled WGS sequence"/>
</dbReference>
<organism evidence="7 8">
    <name type="scientific">Phlebiopsis gigantea (strain 11061_1 CR5-6)</name>
    <name type="common">White-rot fungus</name>
    <name type="synonym">Peniophora gigantea</name>
    <dbReference type="NCBI Taxonomy" id="745531"/>
    <lineage>
        <taxon>Eukaryota</taxon>
        <taxon>Fungi</taxon>
        <taxon>Dikarya</taxon>
        <taxon>Basidiomycota</taxon>
        <taxon>Agaricomycotina</taxon>
        <taxon>Agaricomycetes</taxon>
        <taxon>Polyporales</taxon>
        <taxon>Phanerochaetaceae</taxon>
        <taxon>Phlebiopsis</taxon>
    </lineage>
</organism>
<protein>
    <recommendedName>
        <fullName evidence="9">AB hydrolase-1 domain-containing protein</fullName>
    </recommendedName>
</protein>
<sequence>MSKTEAAPPIQALSSRLTTKPSWTRSNTAVLAVAALSFATGLIVLSDVAGTVGGGAGRTHELRTFFSSVHTHDDLCVGGTSHSGHIGLNGDTEDTPKRSFFWYFEAQHNPETAPVILTIGGGPGTSGMINPLFGQSHCRITENATTEPNPNAWSEDYNLVALDHPIGAGFSYGTHVSDSRAAAHDVHDFLVKFMHLFPHLAKNKLILAGGSYGGIYIPHIATVIHEVNIALARGGGTPGATHLNLEAMMVSNPMTDMLSHYRWMLQQRCYYTDLYNTTTCDAAYEGLPFCLEAVQAAYMHNTVENRVHAVHVCWTSGLEVRVPGRSTEDVEQRCDGSILGCHPQVGWATEFMNDPKTKATLGVPADLTFSFESDTIAHEFLSQGDRCQQASLLYTPLLEAGYRLLHYIGKADANCAWPGVLSSLKLIPSQYQAEFLAAPDMPWSGHNATLRVVGPGAGNFTYVLMDHAGHFVTRGQPELVKEVLRHWIENVPFQ</sequence>
<evidence type="ECO:0000256" key="3">
    <source>
        <dbReference type="ARBA" id="ARBA00022670"/>
    </source>
</evidence>
<comment type="similarity">
    <text evidence="1">Belongs to the peptidase S10 family.</text>
</comment>
<dbReference type="GO" id="GO:0006508">
    <property type="term" value="P:proteolysis"/>
    <property type="evidence" value="ECO:0007669"/>
    <property type="project" value="UniProtKB-KW"/>
</dbReference>
<dbReference type="Gene3D" id="1.10.287.410">
    <property type="match status" value="1"/>
</dbReference>
<name>A0A0C3NZ96_PHLG1</name>
<dbReference type="PANTHER" id="PTHR11802:SF3">
    <property type="entry name" value="RETINOID-INDUCIBLE SERINE CARBOXYPEPTIDASE"/>
    <property type="match status" value="1"/>
</dbReference>
<evidence type="ECO:0000256" key="6">
    <source>
        <dbReference type="ARBA" id="ARBA00023180"/>
    </source>
</evidence>
<reference evidence="7 8" key="1">
    <citation type="journal article" date="2014" name="PLoS Genet.">
        <title>Analysis of the Phlebiopsis gigantea genome, transcriptome and secretome provides insight into its pioneer colonization strategies of wood.</title>
        <authorList>
            <person name="Hori C."/>
            <person name="Ishida T."/>
            <person name="Igarashi K."/>
            <person name="Samejima M."/>
            <person name="Suzuki H."/>
            <person name="Master E."/>
            <person name="Ferreira P."/>
            <person name="Ruiz-Duenas F.J."/>
            <person name="Held B."/>
            <person name="Canessa P."/>
            <person name="Larrondo L.F."/>
            <person name="Schmoll M."/>
            <person name="Druzhinina I.S."/>
            <person name="Kubicek C.P."/>
            <person name="Gaskell J.A."/>
            <person name="Kersten P."/>
            <person name="St John F."/>
            <person name="Glasner J."/>
            <person name="Sabat G."/>
            <person name="Splinter BonDurant S."/>
            <person name="Syed K."/>
            <person name="Yadav J."/>
            <person name="Mgbeahuruike A.C."/>
            <person name="Kovalchuk A."/>
            <person name="Asiegbu F.O."/>
            <person name="Lackner G."/>
            <person name="Hoffmeister D."/>
            <person name="Rencoret J."/>
            <person name="Gutierrez A."/>
            <person name="Sun H."/>
            <person name="Lindquist E."/>
            <person name="Barry K."/>
            <person name="Riley R."/>
            <person name="Grigoriev I.V."/>
            <person name="Henrissat B."/>
            <person name="Kues U."/>
            <person name="Berka R.M."/>
            <person name="Martinez A.T."/>
            <person name="Covert S.F."/>
            <person name="Blanchette R.A."/>
            <person name="Cullen D."/>
        </authorList>
    </citation>
    <scope>NUCLEOTIDE SEQUENCE [LARGE SCALE GENOMIC DNA]</scope>
    <source>
        <strain evidence="7 8">11061_1 CR5-6</strain>
    </source>
</reference>
<accession>A0A0C3NZ96</accession>
<dbReference type="InterPro" id="IPR001563">
    <property type="entry name" value="Peptidase_S10"/>
</dbReference>
<dbReference type="HOGENOM" id="CLU_008523_10_0_1"/>
<dbReference type="Gene3D" id="3.40.50.1820">
    <property type="entry name" value="alpha/beta hydrolase"/>
    <property type="match status" value="1"/>
</dbReference>
<dbReference type="InterPro" id="IPR029058">
    <property type="entry name" value="AB_hydrolase_fold"/>
</dbReference>